<feature type="compositionally biased region" description="Basic and acidic residues" evidence="1">
    <location>
        <begin position="69"/>
        <end position="89"/>
    </location>
</feature>
<dbReference type="EMBL" id="JACEEZ010003350">
    <property type="protein sequence ID" value="KAG0727462.1"/>
    <property type="molecule type" value="Genomic_DNA"/>
</dbReference>
<reference evidence="2" key="1">
    <citation type="submission" date="2020-07" db="EMBL/GenBank/DDBJ databases">
        <title>The High-quality genome of the commercially important snow crab, Chionoecetes opilio.</title>
        <authorList>
            <person name="Jeong J.-H."/>
            <person name="Ryu S."/>
        </authorList>
    </citation>
    <scope>NUCLEOTIDE SEQUENCE</scope>
    <source>
        <strain evidence="2">MADBK_172401_WGS</strain>
        <tissue evidence="2">Digestive gland</tissue>
    </source>
</reference>
<accession>A0A8J4YI10</accession>
<protein>
    <submittedName>
        <fullName evidence="2">Uncharacterized protein</fullName>
    </submittedName>
</protein>
<evidence type="ECO:0000256" key="1">
    <source>
        <dbReference type="SAM" id="MobiDB-lite"/>
    </source>
</evidence>
<comment type="caution">
    <text evidence="2">The sequence shown here is derived from an EMBL/GenBank/DDBJ whole genome shotgun (WGS) entry which is preliminary data.</text>
</comment>
<sequence length="229" mass="26906">MDNRTDSEELQDKALDEYKCILLCGKSCTADDSLENITPEKWESIREKSLKWKELDKLRHVHENVDWEKGPKAEKRKQKSEEHLERNEASDQQDPPPEASAPKRLRSSMGVLHDKTLCVWCMKRGYKSSNRDKQILLLSTVDAWTKFKLHTVRLENDVMRLRLYTLIASIPDSQTAFWLEIRYHRSCWRKYVSDHKPLSDESTQHLQRVNLREGLSSHSSHSSSHLQRP</sequence>
<name>A0A8J4YI10_CHIOP</name>
<keyword evidence="3" id="KW-1185">Reference proteome</keyword>
<feature type="region of interest" description="Disordered" evidence="1">
    <location>
        <begin position="69"/>
        <end position="106"/>
    </location>
</feature>
<dbReference type="Proteomes" id="UP000770661">
    <property type="component" value="Unassembled WGS sequence"/>
</dbReference>
<dbReference type="AlphaFoldDB" id="A0A8J4YI10"/>
<organism evidence="2 3">
    <name type="scientific">Chionoecetes opilio</name>
    <name type="common">Atlantic snow crab</name>
    <name type="synonym">Cancer opilio</name>
    <dbReference type="NCBI Taxonomy" id="41210"/>
    <lineage>
        <taxon>Eukaryota</taxon>
        <taxon>Metazoa</taxon>
        <taxon>Ecdysozoa</taxon>
        <taxon>Arthropoda</taxon>
        <taxon>Crustacea</taxon>
        <taxon>Multicrustacea</taxon>
        <taxon>Malacostraca</taxon>
        <taxon>Eumalacostraca</taxon>
        <taxon>Eucarida</taxon>
        <taxon>Decapoda</taxon>
        <taxon>Pleocyemata</taxon>
        <taxon>Brachyura</taxon>
        <taxon>Eubrachyura</taxon>
        <taxon>Majoidea</taxon>
        <taxon>Majidae</taxon>
        <taxon>Chionoecetes</taxon>
    </lineage>
</organism>
<gene>
    <name evidence="2" type="ORF">GWK47_034598</name>
</gene>
<evidence type="ECO:0000313" key="2">
    <source>
        <dbReference type="EMBL" id="KAG0727462.1"/>
    </source>
</evidence>
<evidence type="ECO:0000313" key="3">
    <source>
        <dbReference type="Proteomes" id="UP000770661"/>
    </source>
</evidence>
<proteinExistence type="predicted"/>